<dbReference type="Gene3D" id="1.20.120.450">
    <property type="entry name" value="dinb family like domain"/>
    <property type="match status" value="1"/>
</dbReference>
<keyword evidence="3" id="KW-1185">Reference proteome</keyword>
<dbReference type="EMBL" id="JBHTLM010000001">
    <property type="protein sequence ID" value="MFD1174694.1"/>
    <property type="molecule type" value="Genomic_DNA"/>
</dbReference>
<comment type="caution">
    <text evidence="2">The sequence shown here is derived from an EMBL/GenBank/DDBJ whole genome shotgun (WGS) entry which is preliminary data.</text>
</comment>
<evidence type="ECO:0000313" key="2">
    <source>
        <dbReference type="EMBL" id="MFD1174694.1"/>
    </source>
</evidence>
<evidence type="ECO:0000259" key="1">
    <source>
        <dbReference type="Pfam" id="PF12867"/>
    </source>
</evidence>
<dbReference type="InterPro" id="IPR024775">
    <property type="entry name" value="DinB-like"/>
</dbReference>
<dbReference type="InterPro" id="IPR034660">
    <property type="entry name" value="DinB/YfiT-like"/>
</dbReference>
<reference evidence="3" key="1">
    <citation type="journal article" date="2019" name="Int. J. Syst. Evol. Microbiol.">
        <title>The Global Catalogue of Microorganisms (GCM) 10K type strain sequencing project: providing services to taxonomists for standard genome sequencing and annotation.</title>
        <authorList>
            <consortium name="The Broad Institute Genomics Platform"/>
            <consortium name="The Broad Institute Genome Sequencing Center for Infectious Disease"/>
            <person name="Wu L."/>
            <person name="Ma J."/>
        </authorList>
    </citation>
    <scope>NUCLEOTIDE SEQUENCE [LARGE SCALE GENOMIC DNA]</scope>
    <source>
        <strain evidence="3">CCUG 59189</strain>
    </source>
</reference>
<organism evidence="2 3">
    <name type="scientific">Paenibacillus puldeungensis</name>
    <dbReference type="NCBI Taxonomy" id="696536"/>
    <lineage>
        <taxon>Bacteria</taxon>
        <taxon>Bacillati</taxon>
        <taxon>Bacillota</taxon>
        <taxon>Bacilli</taxon>
        <taxon>Bacillales</taxon>
        <taxon>Paenibacillaceae</taxon>
        <taxon>Paenibacillus</taxon>
    </lineage>
</organism>
<name>A0ABW3RQF6_9BACL</name>
<protein>
    <submittedName>
        <fullName evidence="2">DinB family protein</fullName>
    </submittedName>
</protein>
<dbReference type="SUPFAM" id="SSF109854">
    <property type="entry name" value="DinB/YfiT-like putative metalloenzymes"/>
    <property type="match status" value="1"/>
</dbReference>
<dbReference type="Pfam" id="PF12867">
    <property type="entry name" value="DinB_2"/>
    <property type="match status" value="1"/>
</dbReference>
<proteinExistence type="predicted"/>
<dbReference type="RefSeq" id="WP_379315353.1">
    <property type="nucleotide sequence ID" value="NZ_JBHTLM010000001.1"/>
</dbReference>
<dbReference type="Proteomes" id="UP001597262">
    <property type="component" value="Unassembled WGS sequence"/>
</dbReference>
<evidence type="ECO:0000313" key="3">
    <source>
        <dbReference type="Proteomes" id="UP001597262"/>
    </source>
</evidence>
<accession>A0ABW3RQF6</accession>
<feature type="domain" description="DinB-like" evidence="1">
    <location>
        <begin position="11"/>
        <end position="145"/>
    </location>
</feature>
<gene>
    <name evidence="2" type="ORF">ACFQ3W_00015</name>
</gene>
<sequence length="154" mass="18257">MEKRHQVLFEQLKTYRTELLELVSDITEEEANFIPKGFNNNIRWNLGHVCLDQYLWIRTLTMEEIPIPLRFNEWFGFGTSPADFTQDTPLLPELIELLKEQPDLIIEQNQNRMDKEFPPTDMGMQTIEQVLVRTIFHEGLHFGAILALRRHLHL</sequence>